<name>A0A8U0Q7D6_SALNM</name>
<evidence type="ECO:0000259" key="9">
    <source>
        <dbReference type="PROSITE" id="PS50157"/>
    </source>
</evidence>
<comment type="subcellular location">
    <subcellularLocation>
        <location evidence="1">Nucleus</location>
    </subcellularLocation>
</comment>
<feature type="region of interest" description="Disordered" evidence="8">
    <location>
        <begin position="175"/>
        <end position="209"/>
    </location>
</feature>
<dbReference type="SMART" id="SM00355">
    <property type="entry name" value="ZnF_C2H2"/>
    <property type="match status" value="3"/>
</dbReference>
<evidence type="ECO:0000313" key="10">
    <source>
        <dbReference type="Proteomes" id="UP000808372"/>
    </source>
</evidence>
<dbReference type="GO" id="GO:0008270">
    <property type="term" value="F:zinc ion binding"/>
    <property type="evidence" value="ECO:0007669"/>
    <property type="project" value="UniProtKB-KW"/>
</dbReference>
<keyword evidence="2" id="KW-0479">Metal-binding</keyword>
<dbReference type="FunFam" id="3.30.160.60:FF:001818">
    <property type="entry name" value="GDNF-inducible zinc finger protein 1 isoform X1"/>
    <property type="match status" value="1"/>
</dbReference>
<keyword evidence="10" id="KW-1185">Reference proteome</keyword>
<feature type="domain" description="C2H2-type" evidence="9">
    <location>
        <begin position="472"/>
        <end position="499"/>
    </location>
</feature>
<dbReference type="PROSITE" id="PS50157">
    <property type="entry name" value="ZINC_FINGER_C2H2_2"/>
    <property type="match status" value="3"/>
</dbReference>
<dbReference type="Pfam" id="PF00096">
    <property type="entry name" value="zf-C2H2"/>
    <property type="match status" value="2"/>
</dbReference>
<organism evidence="10 11">
    <name type="scientific">Salvelinus namaycush</name>
    <name type="common">Lake trout</name>
    <name type="synonym">Salmo namaycush</name>
    <dbReference type="NCBI Taxonomy" id="8040"/>
    <lineage>
        <taxon>Eukaryota</taxon>
        <taxon>Metazoa</taxon>
        <taxon>Chordata</taxon>
        <taxon>Craniata</taxon>
        <taxon>Vertebrata</taxon>
        <taxon>Euteleostomi</taxon>
        <taxon>Actinopterygii</taxon>
        <taxon>Neopterygii</taxon>
        <taxon>Teleostei</taxon>
        <taxon>Protacanthopterygii</taxon>
        <taxon>Salmoniformes</taxon>
        <taxon>Salmonidae</taxon>
        <taxon>Salmoninae</taxon>
        <taxon>Salvelinus</taxon>
    </lineage>
</organism>
<dbReference type="FunFam" id="3.30.160.60:FF:001837">
    <property type="entry name" value="Zgc:110821"/>
    <property type="match status" value="1"/>
</dbReference>
<dbReference type="PROSITE" id="PS00028">
    <property type="entry name" value="ZINC_FINGER_C2H2_1"/>
    <property type="match status" value="3"/>
</dbReference>
<dbReference type="GeneID" id="120034912"/>
<dbReference type="SUPFAM" id="SSF57667">
    <property type="entry name" value="beta-beta-alpha zinc fingers"/>
    <property type="match status" value="2"/>
</dbReference>
<dbReference type="InterPro" id="IPR013087">
    <property type="entry name" value="Znf_C2H2_type"/>
</dbReference>
<evidence type="ECO:0000313" key="11">
    <source>
        <dbReference type="RefSeq" id="XP_038837516.1"/>
    </source>
</evidence>
<dbReference type="KEGG" id="snh:120034912"/>
<evidence type="ECO:0000256" key="3">
    <source>
        <dbReference type="ARBA" id="ARBA00022737"/>
    </source>
</evidence>
<dbReference type="OrthoDB" id="10018191at2759"/>
<feature type="domain" description="C2H2-type" evidence="9">
    <location>
        <begin position="500"/>
        <end position="527"/>
    </location>
</feature>
<dbReference type="Proteomes" id="UP000808372">
    <property type="component" value="Chromosome 42"/>
</dbReference>
<feature type="region of interest" description="Disordered" evidence="8">
    <location>
        <begin position="330"/>
        <end position="437"/>
    </location>
</feature>
<evidence type="ECO:0000256" key="2">
    <source>
        <dbReference type="ARBA" id="ARBA00022723"/>
    </source>
</evidence>
<accession>A0A8U0Q7D6</accession>
<dbReference type="AlphaFoldDB" id="A0A8U0Q7D6"/>
<evidence type="ECO:0000256" key="8">
    <source>
        <dbReference type="SAM" id="MobiDB-lite"/>
    </source>
</evidence>
<sequence>MSNTVVFHAQLASIIEVLANAAVAEICKLVDDGHASLRLEISHSQKEIDNLRRKLLLTKFHNSRRSAERFGALRRTVHRRVDTDHVARERESFVEKAKSRLGYLENRFAYSEGGKCMQDVTNRRDAGRTATDQDGAMQMADMQEAPLIKMENLDTSITEEIVQPVSESSEKIIVAEPGSSSSTETTDLLDQQGNRHRAPENQQGNRHRAPETSLNIEPENQTFQHPASQYNKARQDHQVAEGVTWETDHQPIEYSLSQWTENQDTDNPTVNAPHNAWPDFKRLSGHPERRGVSGNSGVCMSASGSLDWVPDVMVDSVPIKVEADMSSEWSITGQEATSGEVCSDGRQLVDNRGRGGMESGQTKCPPDTQHAEQGTTVGPRSKFPDFSGLSNRNRFSSPRVTLHQVPQRGKQAPFLNFNRGSTSSSKGTEKQPQQLTSCSTKRQLRCSLCGKPFPQPAYLRRHMRVHTGEKPYGCSHCTKRFSHSHQLKMHERVHTGEKPFHCVYCGKSFTQSGHMKRHLLVHTGGRPQDIVLP</sequence>
<feature type="compositionally biased region" description="Polar residues" evidence="8">
    <location>
        <begin position="418"/>
        <end position="437"/>
    </location>
</feature>
<dbReference type="GO" id="GO:0010468">
    <property type="term" value="P:regulation of gene expression"/>
    <property type="evidence" value="ECO:0007669"/>
    <property type="project" value="TreeGrafter"/>
</dbReference>
<dbReference type="PANTHER" id="PTHR16515">
    <property type="entry name" value="PR DOMAIN ZINC FINGER PROTEIN"/>
    <property type="match status" value="1"/>
</dbReference>
<gene>
    <name evidence="11" type="primary">LOC120034912</name>
</gene>
<dbReference type="Gene3D" id="3.30.160.60">
    <property type="entry name" value="Classic Zinc Finger"/>
    <property type="match status" value="3"/>
</dbReference>
<evidence type="ECO:0000256" key="5">
    <source>
        <dbReference type="ARBA" id="ARBA00022833"/>
    </source>
</evidence>
<dbReference type="FunFam" id="3.30.160.60:FF:001927">
    <property type="entry name" value="Zinc finger protein 1184"/>
    <property type="match status" value="1"/>
</dbReference>
<dbReference type="InterPro" id="IPR036236">
    <property type="entry name" value="Znf_C2H2_sf"/>
</dbReference>
<evidence type="ECO:0000256" key="6">
    <source>
        <dbReference type="ARBA" id="ARBA00023242"/>
    </source>
</evidence>
<reference evidence="11" key="1">
    <citation type="submission" date="2025-08" db="UniProtKB">
        <authorList>
            <consortium name="RefSeq"/>
        </authorList>
    </citation>
    <scope>IDENTIFICATION</scope>
    <source>
        <tissue evidence="11">White muscle</tissue>
    </source>
</reference>
<keyword evidence="6" id="KW-0539">Nucleus</keyword>
<evidence type="ECO:0000256" key="7">
    <source>
        <dbReference type="PROSITE-ProRule" id="PRU00042"/>
    </source>
</evidence>
<keyword evidence="5" id="KW-0862">Zinc</keyword>
<dbReference type="RefSeq" id="XP_038837516.1">
    <property type="nucleotide sequence ID" value="XM_038981588.1"/>
</dbReference>
<dbReference type="InterPro" id="IPR050331">
    <property type="entry name" value="Zinc_finger"/>
</dbReference>
<dbReference type="GO" id="GO:0005634">
    <property type="term" value="C:nucleus"/>
    <property type="evidence" value="ECO:0007669"/>
    <property type="project" value="UniProtKB-SubCell"/>
</dbReference>
<dbReference type="PANTHER" id="PTHR16515:SF49">
    <property type="entry name" value="GASTRULA ZINC FINGER PROTEIN XLCGF49.1-LIKE-RELATED"/>
    <property type="match status" value="1"/>
</dbReference>
<protein>
    <submittedName>
        <fullName evidence="11">B-cell CLL/lymphoma 6 member B protein-like</fullName>
    </submittedName>
</protein>
<evidence type="ECO:0000256" key="1">
    <source>
        <dbReference type="ARBA" id="ARBA00004123"/>
    </source>
</evidence>
<keyword evidence="3" id="KW-0677">Repeat</keyword>
<evidence type="ECO:0000256" key="4">
    <source>
        <dbReference type="ARBA" id="ARBA00022771"/>
    </source>
</evidence>
<feature type="compositionally biased region" description="Polar residues" evidence="8">
    <location>
        <begin position="388"/>
        <end position="399"/>
    </location>
</feature>
<keyword evidence="4 7" id="KW-0863">Zinc-finger</keyword>
<feature type="domain" description="C2H2-type" evidence="9">
    <location>
        <begin position="444"/>
        <end position="471"/>
    </location>
</feature>
<proteinExistence type="predicted"/>